<dbReference type="PANTHER" id="PTHR10353">
    <property type="entry name" value="GLYCOSYL HYDROLASE"/>
    <property type="match status" value="1"/>
</dbReference>
<dbReference type="FunFam" id="3.20.20.80:FF:000004">
    <property type="entry name" value="Beta-glucosidase 6-phospho-beta-glucosidase"/>
    <property type="match status" value="1"/>
</dbReference>
<dbReference type="SUPFAM" id="SSF51445">
    <property type="entry name" value="(Trans)glycosidases"/>
    <property type="match status" value="1"/>
</dbReference>
<evidence type="ECO:0000313" key="8">
    <source>
        <dbReference type="Proteomes" id="UP000218282"/>
    </source>
</evidence>
<dbReference type="PRINTS" id="PR00131">
    <property type="entry name" value="GLHYDRLASE1"/>
</dbReference>
<dbReference type="Pfam" id="PF00232">
    <property type="entry name" value="Glyco_hydro_1"/>
    <property type="match status" value="1"/>
</dbReference>
<organism evidence="7 8">
    <name type="scientific">Pseudolactococcus piscium</name>
    <dbReference type="NCBI Taxonomy" id="1364"/>
    <lineage>
        <taxon>Bacteria</taxon>
        <taxon>Bacillati</taxon>
        <taxon>Bacillota</taxon>
        <taxon>Bacilli</taxon>
        <taxon>Lactobacillales</taxon>
        <taxon>Streptococcaceae</taxon>
        <taxon>Pseudolactococcus</taxon>
    </lineage>
</organism>
<keyword evidence="8" id="KW-1185">Reference proteome</keyword>
<dbReference type="Gene3D" id="3.20.20.80">
    <property type="entry name" value="Glycosidases"/>
    <property type="match status" value="1"/>
</dbReference>
<dbReference type="AlphaFoldDB" id="A0A2A5RWV2"/>
<dbReference type="PANTHER" id="PTHR10353:SF136">
    <property type="entry name" value="ARYL-PHOSPHO-BETA-D-GLUCOSIDASE BGLC"/>
    <property type="match status" value="1"/>
</dbReference>
<dbReference type="PROSITE" id="PS00572">
    <property type="entry name" value="GLYCOSYL_HYDROL_F1_1"/>
    <property type="match status" value="1"/>
</dbReference>
<evidence type="ECO:0000256" key="2">
    <source>
        <dbReference type="ARBA" id="ARBA00022801"/>
    </source>
</evidence>
<gene>
    <name evidence="7" type="ORF">RU86_GL000655</name>
</gene>
<accession>A0A2A5RWV2</accession>
<name>A0A2A5RWV2_9LACT</name>
<dbReference type="InterPro" id="IPR033132">
    <property type="entry name" value="GH_1_N_CS"/>
</dbReference>
<dbReference type="InterPro" id="IPR017853">
    <property type="entry name" value="GH"/>
</dbReference>
<evidence type="ECO:0000256" key="1">
    <source>
        <dbReference type="ARBA" id="ARBA00010838"/>
    </source>
</evidence>
<dbReference type="GO" id="GO:0016052">
    <property type="term" value="P:carbohydrate catabolic process"/>
    <property type="evidence" value="ECO:0007669"/>
    <property type="project" value="TreeGrafter"/>
</dbReference>
<evidence type="ECO:0000256" key="5">
    <source>
        <dbReference type="RuleBase" id="RU003690"/>
    </source>
</evidence>
<comment type="similarity">
    <text evidence="1 5">Belongs to the glycosyl hydrolase 1 family.</text>
</comment>
<evidence type="ECO:0000256" key="3">
    <source>
        <dbReference type="ARBA" id="ARBA00023295"/>
    </source>
</evidence>
<feature type="active site" description="Nucleophile" evidence="4">
    <location>
        <position position="368"/>
    </location>
</feature>
<evidence type="ECO:0000256" key="6">
    <source>
        <dbReference type="RuleBase" id="RU004468"/>
    </source>
</evidence>
<sequence length="468" mass="53716">MFPKEFYWGASSSAFQIEGAWDEAGKGLTVADYNAFKRRHLQADTKVASDFYHHYKADIAMMQALGLNMYRFSISWARIIPDGDGEVNQKGIAFYNAVIDELIKHDITPFVTLYHFDLPFALVEKYNGWADKRTVDAFVRYAALCFQHFGDRVKKWQINNEQNLMVRVNERLNIYELEGEAAERLRVVMDHHMFLAYAKASNLCKTRVKDGEVGPAISATVTYPLTNKPTDVMSAIWNNRLKTDYCLDTHVNGAYPAYYRKYLRDTNRDPTFSQADQAVLKLAVVDFISVNYYKTLTSRYLVSDEVNPIGTKVAGFNIVDYNMHGYWEIVKNEHLAASDYGAEIDPTGLRIALNQYWRTYHKPLIVTENGLGTADILENGQVHDDYRISYLNEHLLAIKDALDDGVSVLGYNCWSVIDLLSSHQGFKKRYGLIFVDRTDFEQKELKRIPKASYYWYQKVIASNGDTLA</sequence>
<proteinExistence type="inferred from homology"/>
<dbReference type="InterPro" id="IPR018120">
    <property type="entry name" value="Glyco_hydro_1_AS"/>
</dbReference>
<dbReference type="GO" id="GO:0005829">
    <property type="term" value="C:cytosol"/>
    <property type="evidence" value="ECO:0007669"/>
    <property type="project" value="TreeGrafter"/>
</dbReference>
<dbReference type="Proteomes" id="UP000218282">
    <property type="component" value="Unassembled WGS sequence"/>
</dbReference>
<evidence type="ECO:0000313" key="7">
    <source>
        <dbReference type="EMBL" id="PCS05648.1"/>
    </source>
</evidence>
<dbReference type="PROSITE" id="PS00653">
    <property type="entry name" value="GLYCOSYL_HYDROL_F1_2"/>
    <property type="match status" value="1"/>
</dbReference>
<reference evidence="7 8" key="1">
    <citation type="submission" date="2014-12" db="EMBL/GenBank/DDBJ databases">
        <title>Draft genome sequences of 10 type strains of Lactococcus.</title>
        <authorList>
            <person name="Sun Z."/>
            <person name="Zhong Z."/>
            <person name="Liu W."/>
            <person name="Zhang W."/>
            <person name="Zhang H."/>
        </authorList>
    </citation>
    <scope>NUCLEOTIDE SEQUENCE [LARGE SCALE GENOMIC DNA]</scope>
    <source>
        <strain evidence="7 8">DSM 6634</strain>
    </source>
</reference>
<comment type="caution">
    <text evidence="7">The sequence shown here is derived from an EMBL/GenBank/DDBJ whole genome shotgun (WGS) entry which is preliminary data.</text>
</comment>
<keyword evidence="3 6" id="KW-0326">Glycosidase</keyword>
<protein>
    <submittedName>
        <fullName evidence="7">Glycosyl hydrolase</fullName>
    </submittedName>
</protein>
<dbReference type="InterPro" id="IPR001360">
    <property type="entry name" value="Glyco_hydro_1"/>
</dbReference>
<keyword evidence="2 6" id="KW-0378">Hydrolase</keyword>
<dbReference type="RefSeq" id="WP_096814868.1">
    <property type="nucleotide sequence ID" value="NZ_JXJW01000015.1"/>
</dbReference>
<evidence type="ECO:0000256" key="4">
    <source>
        <dbReference type="PROSITE-ProRule" id="PRU10055"/>
    </source>
</evidence>
<dbReference type="EMBL" id="JXJW01000015">
    <property type="protein sequence ID" value="PCS05648.1"/>
    <property type="molecule type" value="Genomic_DNA"/>
</dbReference>
<dbReference type="GO" id="GO:0008422">
    <property type="term" value="F:beta-glucosidase activity"/>
    <property type="evidence" value="ECO:0007669"/>
    <property type="project" value="TreeGrafter"/>
</dbReference>